<name>E3N582_CAERE</name>
<sequence length="114" mass="12974">MRISTLGTGRRCFSLLIRPPSVNSTFRAMSSGADAQKVEKQKEKEVFELDGRQYTPDSMYNLSPAVRRLLDRKILQESSNPLNLLKRRVVDYVHHTYRKPGTGNYGNKCLGGEK</sequence>
<protein>
    <submittedName>
        <fullName evidence="1">Uncharacterized protein</fullName>
    </submittedName>
</protein>
<organism evidence="2">
    <name type="scientific">Caenorhabditis remanei</name>
    <name type="common">Caenorhabditis vulgaris</name>
    <dbReference type="NCBI Taxonomy" id="31234"/>
    <lineage>
        <taxon>Eukaryota</taxon>
        <taxon>Metazoa</taxon>
        <taxon>Ecdysozoa</taxon>
        <taxon>Nematoda</taxon>
        <taxon>Chromadorea</taxon>
        <taxon>Rhabditida</taxon>
        <taxon>Rhabditina</taxon>
        <taxon>Rhabditomorpha</taxon>
        <taxon>Rhabditoidea</taxon>
        <taxon>Rhabditidae</taxon>
        <taxon>Peloderinae</taxon>
        <taxon>Caenorhabditis</taxon>
    </lineage>
</organism>
<dbReference type="EMBL" id="DS268531">
    <property type="protein sequence ID" value="EFO87097.1"/>
    <property type="molecule type" value="Genomic_DNA"/>
</dbReference>
<gene>
    <name evidence="1" type="ORF">CRE_28963</name>
</gene>
<dbReference type="HOGENOM" id="CLU_2123346_0_0_1"/>
<dbReference type="STRING" id="31234.E3N582"/>
<proteinExistence type="predicted"/>
<reference evidence="1" key="1">
    <citation type="submission" date="2007-07" db="EMBL/GenBank/DDBJ databases">
        <title>PCAP assembly of the Caenorhabditis remanei genome.</title>
        <authorList>
            <consortium name="The Caenorhabditis remanei Sequencing Consortium"/>
            <person name="Wilson R.K."/>
        </authorList>
    </citation>
    <scope>NUCLEOTIDE SEQUENCE [LARGE SCALE GENOMIC DNA]</scope>
    <source>
        <strain evidence="1">PB4641</strain>
    </source>
</reference>
<dbReference type="InParanoid" id="E3N582"/>
<keyword evidence="2" id="KW-1185">Reference proteome</keyword>
<evidence type="ECO:0000313" key="2">
    <source>
        <dbReference type="Proteomes" id="UP000008281"/>
    </source>
</evidence>
<dbReference type="OrthoDB" id="4457at2759"/>
<dbReference type="eggNOG" id="KOG2783">
    <property type="taxonomic scope" value="Eukaryota"/>
</dbReference>
<dbReference type="Proteomes" id="UP000008281">
    <property type="component" value="Unassembled WGS sequence"/>
</dbReference>
<evidence type="ECO:0000313" key="1">
    <source>
        <dbReference type="EMBL" id="EFO87097.1"/>
    </source>
</evidence>
<accession>E3N582</accession>
<dbReference type="AlphaFoldDB" id="E3N582"/>